<keyword evidence="1" id="KW-0812">Transmembrane</keyword>
<protein>
    <submittedName>
        <fullName evidence="3">Uncharacterized protein</fullName>
    </submittedName>
</protein>
<name>A0A1H3PTA1_9FIRM</name>
<keyword evidence="2" id="KW-0732">Signal</keyword>
<evidence type="ECO:0000256" key="2">
    <source>
        <dbReference type="SAM" id="SignalP"/>
    </source>
</evidence>
<feature type="transmembrane region" description="Helical" evidence="1">
    <location>
        <begin position="458"/>
        <end position="475"/>
    </location>
</feature>
<feature type="transmembrane region" description="Helical" evidence="1">
    <location>
        <begin position="481"/>
        <end position="501"/>
    </location>
</feature>
<feature type="transmembrane region" description="Helical" evidence="1">
    <location>
        <begin position="607"/>
        <end position="631"/>
    </location>
</feature>
<feature type="transmembrane region" description="Helical" evidence="1">
    <location>
        <begin position="508"/>
        <end position="526"/>
    </location>
</feature>
<keyword evidence="1" id="KW-0472">Membrane</keyword>
<reference evidence="4" key="1">
    <citation type="submission" date="2016-10" db="EMBL/GenBank/DDBJ databases">
        <authorList>
            <person name="Varghese N."/>
            <person name="Submissions S."/>
        </authorList>
    </citation>
    <scope>NUCLEOTIDE SEQUENCE [LARGE SCALE GENOMIC DNA]</scope>
    <source>
        <strain evidence="4">DSM 21650</strain>
    </source>
</reference>
<evidence type="ECO:0000313" key="4">
    <source>
        <dbReference type="Proteomes" id="UP000198625"/>
    </source>
</evidence>
<keyword evidence="1" id="KW-1133">Transmembrane helix</keyword>
<feature type="transmembrane region" description="Helical" evidence="1">
    <location>
        <begin position="368"/>
        <end position="387"/>
    </location>
</feature>
<feature type="transmembrane region" description="Helical" evidence="1">
    <location>
        <begin position="344"/>
        <end position="362"/>
    </location>
</feature>
<dbReference type="STRING" id="415015.SAMN05660462_01632"/>
<feature type="chain" id="PRO_5011462030" evidence="2">
    <location>
        <begin position="28"/>
        <end position="653"/>
    </location>
</feature>
<organism evidence="3 4">
    <name type="scientific">Proteiniborus ethanoligenes</name>
    <dbReference type="NCBI Taxonomy" id="415015"/>
    <lineage>
        <taxon>Bacteria</taxon>
        <taxon>Bacillati</taxon>
        <taxon>Bacillota</taxon>
        <taxon>Clostridia</taxon>
        <taxon>Eubacteriales</taxon>
        <taxon>Proteiniborus</taxon>
    </lineage>
</organism>
<dbReference type="OrthoDB" id="3199331at2"/>
<dbReference type="RefSeq" id="WP_091729678.1">
    <property type="nucleotide sequence ID" value="NZ_FNQE01000016.1"/>
</dbReference>
<feature type="transmembrane region" description="Helical" evidence="1">
    <location>
        <begin position="314"/>
        <end position="332"/>
    </location>
</feature>
<evidence type="ECO:0000313" key="3">
    <source>
        <dbReference type="EMBL" id="SDZ04266.1"/>
    </source>
</evidence>
<dbReference type="EMBL" id="FNQE01000016">
    <property type="protein sequence ID" value="SDZ04266.1"/>
    <property type="molecule type" value="Genomic_DNA"/>
</dbReference>
<accession>A0A1H3PTA1</accession>
<dbReference type="Proteomes" id="UP000198625">
    <property type="component" value="Unassembled WGS sequence"/>
</dbReference>
<gene>
    <name evidence="3" type="ORF">SAMN05660462_01632</name>
</gene>
<evidence type="ECO:0000256" key="1">
    <source>
        <dbReference type="SAM" id="Phobius"/>
    </source>
</evidence>
<proteinExistence type="predicted"/>
<feature type="signal peptide" evidence="2">
    <location>
        <begin position="1"/>
        <end position="27"/>
    </location>
</feature>
<keyword evidence="4" id="KW-1185">Reference proteome</keyword>
<feature type="transmembrane region" description="Helical" evidence="1">
    <location>
        <begin position="399"/>
        <end position="420"/>
    </location>
</feature>
<feature type="transmembrane region" description="Helical" evidence="1">
    <location>
        <begin position="562"/>
        <end position="586"/>
    </location>
</feature>
<dbReference type="AlphaFoldDB" id="A0A1H3PTA1"/>
<sequence length="653" mass="73825">MAKYRIKIISIFLIVAFSFLCSYNANATQHRSNKILIIALDQLDLSMCEDIMSHNLSLGLMSIKNPEIYKRVNAESLFMTMSTGRRVKLDKGSYSGIKEGDNNYIFIEDYENIVKDLNKKNKNLPMEIDLLGDSLAKNNVNTGVLGVGSSAMLIADREGIIQNGFKEIKYDEKWLKSTTEELFKAVDLLVVSYNIHGQKDRINILKSYIEEFNHLYIFVFPENINGDILYKFNTTLVPLIYSDGRGEGGILTSNTTRREGLITNLDIRPTIEYIYGIKSKGAIGNKIGVIKGTNIIEENKNNLLEFLNLNIIKYAFHGYVIAAQLYVIYNCALRGRKDYKKYNMIMMSILLCILLSLIAGIFNIHRYIVIYLGTIIFTSIFISRFLINKGLIPLSTISIGTNILILVGAFFNMDIIYNSFIGYNNIIAGGRFYGFNNEIMGVLLATSIITVYRLKKIIRNWAVLYFLISILALSGKYGANVGGYITSILGFLILIYTNLFNKKKGMKSFIALSALGISALALNLYFDIHNGTVSHGGGLMQRIKIFGIYELYNMIAIKLKQLLTISILPPWNIILCGQTYFIRRFFKDNRGFLRSIDKTGIESPDKYGIIFIISLIAFVTNDTGIVAFTYINTYLIAYILNAYRVKKSLDGDD</sequence>
<feature type="transmembrane region" description="Helical" evidence="1">
    <location>
        <begin position="432"/>
        <end position="451"/>
    </location>
</feature>